<dbReference type="Proteomes" id="UP000657918">
    <property type="component" value="Unassembled WGS sequence"/>
</dbReference>
<proteinExistence type="predicted"/>
<feature type="transmembrane region" description="Helical" evidence="1">
    <location>
        <begin position="104"/>
        <end position="121"/>
    </location>
</feature>
<feature type="transmembrane region" description="Helical" evidence="1">
    <location>
        <begin position="72"/>
        <end position="98"/>
    </location>
</feature>
<comment type="caution">
    <text evidence="2">The sequence shown here is derived from an EMBL/GenBank/DDBJ whole genome shotgun (WGS) entry which is preliminary data.</text>
</comment>
<gene>
    <name evidence="2" type="ORF">SADUNF_Sadunf02G0146100</name>
</gene>
<keyword evidence="3" id="KW-1185">Reference proteome</keyword>
<evidence type="ECO:0000256" key="1">
    <source>
        <dbReference type="SAM" id="Phobius"/>
    </source>
</evidence>
<evidence type="ECO:0000313" key="2">
    <source>
        <dbReference type="EMBL" id="KAF9687947.1"/>
    </source>
</evidence>
<dbReference type="EMBL" id="JADGMS010000002">
    <property type="protein sequence ID" value="KAF9687947.1"/>
    <property type="molecule type" value="Genomic_DNA"/>
</dbReference>
<sequence>MKDTNPICAEEILKDLHGKSNEVCKATKSDIDSSALIVATNAVEVREGNLVVDLAVKVFQQVKKRRKKLDEFGSRLTVIGLVCLDVVDVWLANIIFSFEKCTCYFKIDLIFYIVSTVYLAYDKLGDHMMRGDNGLSGMWNEWKGYGELIGGEKIQVKLLKSLAN</sequence>
<organism evidence="2 3">
    <name type="scientific">Salix dunnii</name>
    <dbReference type="NCBI Taxonomy" id="1413687"/>
    <lineage>
        <taxon>Eukaryota</taxon>
        <taxon>Viridiplantae</taxon>
        <taxon>Streptophyta</taxon>
        <taxon>Embryophyta</taxon>
        <taxon>Tracheophyta</taxon>
        <taxon>Spermatophyta</taxon>
        <taxon>Magnoliopsida</taxon>
        <taxon>eudicotyledons</taxon>
        <taxon>Gunneridae</taxon>
        <taxon>Pentapetalae</taxon>
        <taxon>rosids</taxon>
        <taxon>fabids</taxon>
        <taxon>Malpighiales</taxon>
        <taxon>Salicaceae</taxon>
        <taxon>Saliceae</taxon>
        <taxon>Salix</taxon>
    </lineage>
</organism>
<reference evidence="2 3" key="1">
    <citation type="submission" date="2020-10" db="EMBL/GenBank/DDBJ databases">
        <title>Plant Genome Project.</title>
        <authorList>
            <person name="Zhang R.-G."/>
        </authorList>
    </citation>
    <scope>NUCLEOTIDE SEQUENCE [LARGE SCALE GENOMIC DNA]</scope>
    <source>
        <strain evidence="2">FAFU-HL-1</strain>
        <tissue evidence="2">Leaf</tissue>
    </source>
</reference>
<evidence type="ECO:0000313" key="3">
    <source>
        <dbReference type="Proteomes" id="UP000657918"/>
    </source>
</evidence>
<dbReference type="AlphaFoldDB" id="A0A835TJH3"/>
<keyword evidence="1" id="KW-0472">Membrane</keyword>
<accession>A0A835TJH3</accession>
<keyword evidence="1" id="KW-1133">Transmembrane helix</keyword>
<protein>
    <submittedName>
        <fullName evidence="2">Uncharacterized protein</fullName>
    </submittedName>
</protein>
<keyword evidence="1" id="KW-0812">Transmembrane</keyword>
<name>A0A835TJH3_9ROSI</name>